<proteinExistence type="predicted"/>
<dbReference type="Proteomes" id="UP000244682">
    <property type="component" value="Chromosome"/>
</dbReference>
<dbReference type="RefSeq" id="WP_108656312.1">
    <property type="nucleotide sequence ID" value="NZ_CP028956.1"/>
</dbReference>
<protein>
    <recommendedName>
        <fullName evidence="2">VWFA domain-containing protein</fullName>
    </recommendedName>
</protein>
<dbReference type="InterPro" id="IPR002035">
    <property type="entry name" value="VWF_A"/>
</dbReference>
<dbReference type="Pfam" id="PF13519">
    <property type="entry name" value="VWA_2"/>
    <property type="match status" value="1"/>
</dbReference>
<gene>
    <name evidence="3" type="ORF">AM380_10995</name>
</gene>
<name>A0AAU8ZM48_MORMO</name>
<evidence type="ECO:0000259" key="2">
    <source>
        <dbReference type="SMART" id="SM00327"/>
    </source>
</evidence>
<evidence type="ECO:0000313" key="3">
    <source>
        <dbReference type="EMBL" id="AWC94127.1"/>
    </source>
</evidence>
<feature type="domain" description="VWFA" evidence="2">
    <location>
        <begin position="317"/>
        <end position="511"/>
    </location>
</feature>
<keyword evidence="1" id="KW-1133">Transmembrane helix</keyword>
<dbReference type="SUPFAM" id="SSF53300">
    <property type="entry name" value="vWA-like"/>
    <property type="match status" value="1"/>
</dbReference>
<dbReference type="AlphaFoldDB" id="A0AAU8ZM48"/>
<keyword evidence="1" id="KW-0472">Membrane</keyword>
<keyword evidence="1" id="KW-0812">Transmembrane</keyword>
<sequence length="519" mass="55878">MNRVLRLTTDTGRADFCLANQDTLSALLRQHFPEKYQTLFSGAQTQSDGSVIWTSPLSGHPVPLSSAEGAEAQRYHRLLAERLNDIRLQAGQLHDKKIITDEEHQLLEKASVLPDTDSVFIINNQPVITWWPRTTPLPVAPVAPVVPAAAATASAVAATSGLRRWWSLLLLLLLLLLAGSTFLWMKGCNNTIPPVIMPVPVPVEVTPPVPEPVPTAPEPPVVVPPPEEPPPEEPQVIEPVPAPVPVVLTPAEQCLREKIHAEGLTETAAAEACRLLLSPPPVTPAKPVVTAKTPAPEPVKPVPVRKVCPAKRKPEDSPQVFIIFDTSYSMILSLNLTKSQLQKMGTVVDEIPGFDAEPRRISVAKRAVSDLIKRIPSDMGITLVVASDCGKIRSTGNMTAAQRPELQRIIRSLEPDDGTPLADSITRVNKSIKNNNRDTVVILISDGVETCGKDPCAAAASLKRAHPKAVVNVVDIMGAGAGNCVARNTGGKVFTARNAAEIARKMQEAMNDYIPEGCN</sequence>
<evidence type="ECO:0000313" key="4">
    <source>
        <dbReference type="Proteomes" id="UP000244682"/>
    </source>
</evidence>
<accession>A0AAU8ZM48</accession>
<feature type="transmembrane region" description="Helical" evidence="1">
    <location>
        <begin position="165"/>
        <end position="185"/>
    </location>
</feature>
<dbReference type="SMART" id="SM00327">
    <property type="entry name" value="VWA"/>
    <property type="match status" value="1"/>
</dbReference>
<evidence type="ECO:0000256" key="1">
    <source>
        <dbReference type="SAM" id="Phobius"/>
    </source>
</evidence>
<dbReference type="Gene3D" id="3.40.50.410">
    <property type="entry name" value="von Willebrand factor, type A domain"/>
    <property type="match status" value="1"/>
</dbReference>
<dbReference type="EMBL" id="CP028956">
    <property type="protein sequence ID" value="AWC94127.1"/>
    <property type="molecule type" value="Genomic_DNA"/>
</dbReference>
<dbReference type="PRINTS" id="PR01217">
    <property type="entry name" value="PRICHEXTENSN"/>
</dbReference>
<reference evidence="3 4" key="1">
    <citation type="submission" date="2018-04" db="EMBL/GenBank/DDBJ databases">
        <title>Whole genome sequencing of Morganella morganii AR_0133.</title>
        <authorList>
            <person name="Conlan S."/>
            <person name="Thomas P.J."/>
            <person name="Mullikin J."/>
            <person name="Frank K.M."/>
            <person name="Segre J.A."/>
        </authorList>
    </citation>
    <scope>NUCLEOTIDE SEQUENCE [LARGE SCALE GENOMIC DNA]</scope>
    <source>
        <strain evidence="3 4">AR_0133</strain>
    </source>
</reference>
<dbReference type="InterPro" id="IPR036465">
    <property type="entry name" value="vWFA_dom_sf"/>
</dbReference>
<organism evidence="3 4">
    <name type="scientific">Morganella morganii</name>
    <name type="common">Proteus morganii</name>
    <dbReference type="NCBI Taxonomy" id="582"/>
    <lineage>
        <taxon>Bacteria</taxon>
        <taxon>Pseudomonadati</taxon>
        <taxon>Pseudomonadota</taxon>
        <taxon>Gammaproteobacteria</taxon>
        <taxon>Enterobacterales</taxon>
        <taxon>Morganellaceae</taxon>
        <taxon>Morganella</taxon>
    </lineage>
</organism>